<feature type="compositionally biased region" description="Basic and acidic residues" evidence="2">
    <location>
        <begin position="31"/>
        <end position="41"/>
    </location>
</feature>
<keyword evidence="1" id="KW-0677">Repeat</keyword>
<evidence type="ECO:0000259" key="4">
    <source>
        <dbReference type="Pfam" id="PF25023"/>
    </source>
</evidence>
<dbReference type="InterPro" id="IPR006530">
    <property type="entry name" value="YD"/>
</dbReference>
<dbReference type="InterPro" id="IPR022385">
    <property type="entry name" value="Rhs_assc_core"/>
</dbReference>
<dbReference type="InterPro" id="IPR050708">
    <property type="entry name" value="T6SS_VgrG/RHS"/>
</dbReference>
<reference evidence="5 6" key="1">
    <citation type="submission" date="2020-10" db="EMBL/GenBank/DDBJ databases">
        <title>Sequencing the genomes of 1000 actinobacteria strains.</title>
        <authorList>
            <person name="Klenk H.-P."/>
        </authorList>
    </citation>
    <scope>NUCLEOTIDE SEQUENCE [LARGE SCALE GENOMIC DNA]</scope>
    <source>
        <strain evidence="5 6">DSM 43173</strain>
    </source>
</reference>
<feature type="domain" description="Teneurin-like YD-shell" evidence="4">
    <location>
        <begin position="1553"/>
        <end position="1746"/>
    </location>
</feature>
<keyword evidence="3" id="KW-0732">Signal</keyword>
<protein>
    <submittedName>
        <fullName evidence="5">RHS repeat-associated protein</fullName>
    </submittedName>
</protein>
<dbReference type="Gene3D" id="2.180.10.10">
    <property type="entry name" value="RHS repeat-associated core"/>
    <property type="match status" value="2"/>
</dbReference>
<proteinExistence type="predicted"/>
<dbReference type="RefSeq" id="WP_192784055.1">
    <property type="nucleotide sequence ID" value="NZ_JADBEK010000001.1"/>
</dbReference>
<evidence type="ECO:0000256" key="1">
    <source>
        <dbReference type="ARBA" id="ARBA00022737"/>
    </source>
</evidence>
<dbReference type="InterPro" id="IPR056823">
    <property type="entry name" value="TEN-like_YD-shell"/>
</dbReference>
<keyword evidence="6" id="KW-1185">Reference proteome</keyword>
<name>A0ABR9LQH2_9ACTN</name>
<feature type="region of interest" description="Disordered" evidence="2">
    <location>
        <begin position="1795"/>
        <end position="1820"/>
    </location>
</feature>
<dbReference type="PANTHER" id="PTHR32305">
    <property type="match status" value="1"/>
</dbReference>
<gene>
    <name evidence="5" type="ORF">H4W80_001115</name>
</gene>
<feature type="signal peptide" evidence="3">
    <location>
        <begin position="1"/>
        <end position="24"/>
    </location>
</feature>
<dbReference type="NCBIfam" id="TIGR01643">
    <property type="entry name" value="YD_repeat_2x"/>
    <property type="match status" value="4"/>
</dbReference>
<dbReference type="PANTHER" id="PTHR32305:SF17">
    <property type="entry name" value="TRNA NUCLEASE WAPA"/>
    <property type="match status" value="1"/>
</dbReference>
<dbReference type="InterPro" id="IPR031325">
    <property type="entry name" value="RHS_repeat"/>
</dbReference>
<sequence length="1982" mass="214052">MKRLTVLPALVVVAAMLVATPASAEAGPGRPEVRSAERVVRGEPLAAEPRKPDPAKEPASWPRPGAAVLRASGGAKVTKHGSGLLFSLNAAARTDVELDYSRLAAAYGGAYGSRLRLVRLPACALTTPEQAACRTGTPVAARNDTERRVLTATIQPGDSGAASVRSGAETVLAAVAGASGEQGDYTASKLSPSATWNVSEQSGDFAWSYPMRVPPVPGSLTPELEISYSSGSVDGRTSSTNNQPSWIGEGFDLWPGHITRAYKPCADDGAPKDEWGNSPGDQCWAYDNATIAWSGGAGELIQAADGTWRIKDDDGTKVERLKDTGKGNGDDDGEYWKVTATDGTQYFFGLNRLPGWSSGRPETGSTWTAPVFGDDAGEPCHGASFASSWCDQAYQWNLDYVVDPLGNAITYFYSQETNRYGRNLKPADDTAYVRGGWLDRIEYGHRSDTLFTAKAPARVLFGVSERCLPADGFDCAPGKIGDSPTRWADVPWDLNCAAGTECKDDHGTVAPSFWSRKRLTKVSTQVLKADGGYRDVDAWAVDHRWGDADIDRALLVKSIKHTGQAAGPAVALPSVTFNHVQLPNRLDKIGDDIAPFVKYRVGAIYDESGGQIDVSYSGTDCALDALPKPETNTRRCFPVKWTPAGYEDPITDWFHKYVVTRVVKADRTGGAPDMLTDYEYLGGAAWHFDDDDGLTKEKNKTWSQWRGYGHVRVRTGGWNDPRSQTDRLYLRGMDGDRLNAAGGAKQVAVPDGEGGTHTDHDALRGFPLKEIVFDRPGGTPELKTVNTPWRHQTAARTRSWGTVTANLVDVGKSRRWELMDGGSWRQSEIANAYETTAGLPTQVDDKGDLSTAADDKCTRTSYATDKGAWLLDFPTREETVSVACATTPDRGKHVVEDVRTTYDQGTLTKGLVTKVEEIAAHDGTTASYVAKEATTYDGYGRALTVKDALGNVTTTAYTDTAGLNTQVKVTRQADAATAHTTVRHLDPAFGLPTAEIDAGGLRTELSYDALGRLAKVWLPDRSGDTGQNPNMEYSYQTAEGKMAAVGTRRLTADGGQSAPAYELFDGFLRPRQTQEPGPDGGRLIADTLYDARGNVARTYEPYYSTGAPSTTLFGPYEGNVEAQNAFEYDGRGRETVERFLTGNGDTGEKWRTVTSYAGGRVSVDPPTGDTPVTTLTDAHGQVVERRQYRGDGPSGDYDKTAYTYTPAGKLATITDPAGNTWTRHYDLRGREIRTDDPDRGTTRTTYDDLDRVVSVTDARGRTVFTAYDGLGRKTATRDGSATGPVISSWTYDTVRKGLPAGSTRTVDGRAYTRTVNAYDTLNRPIRTTITIPESEGALAGSYAFDTRYKLDGTLQSTGFPAAGGLPAETVVHSYDELLRPTTTGSNLGSYVTRSQHSLTGRPEQYELTTGAKKSWLTYTYEYGTRRLQSSRVDREGVERPDRNTAYSYDAAGNILRVSDAGTDTQCFTYDHLRRLTEAWAQQAETCAATPSTGVLGGVAPYWQSFSYDLTGNRTKEVEHGVGGAADVVRDYAYPAAGQSRPHGVTSVTQGQRTDSYSYDAAGNTTARPGQVLEWDVEGLLTKVTQGAQVTSFVHDGDGERLIRREPGATTLYLPGMELRLATGATSPQASRYYTHESAMVAVRRPSGVHFLAGDHNGTSELAVNAATQEVTQRRFKPFGQLRGTAAGAWPGEKGFVGGTDDTSIGLTRLGAREYDAALGRFVSADPVVDFMDPQQMNGYAYANNSPLTFTDPDGLLVKKKVPPKVGPPKKKIHTPARPRFKSWGDAKWRWSPIVRKGGSSKISSGRPQPKRLPQPTPPVFRGKNTDIIKPYWHNYVSPAMGIVERAMRRLPDLWGSAAERMDKIGARVGWAGNVVGFVDGIYSEWKEDADRDDMSVAYRIARGSIRGSITTGWSLVGGMGGAAACGATGPGAFVCGTTGATAMGNLGGYYADGLLAIEERLGVFNRVEDGVGAVVDAVRGLW</sequence>
<feature type="region of interest" description="Disordered" evidence="2">
    <location>
        <begin position="24"/>
        <end position="65"/>
    </location>
</feature>
<dbReference type="EMBL" id="JADBEK010000001">
    <property type="protein sequence ID" value="MBE1582857.1"/>
    <property type="molecule type" value="Genomic_DNA"/>
</dbReference>
<accession>A0ABR9LQH2</accession>
<comment type="caution">
    <text evidence="5">The sequence shown here is derived from an EMBL/GenBank/DDBJ whole genome shotgun (WGS) entry which is preliminary data.</text>
</comment>
<dbReference type="Pfam" id="PF05593">
    <property type="entry name" value="RHS_repeat"/>
    <property type="match status" value="2"/>
</dbReference>
<evidence type="ECO:0000256" key="3">
    <source>
        <dbReference type="SAM" id="SignalP"/>
    </source>
</evidence>
<dbReference type="Proteomes" id="UP000633509">
    <property type="component" value="Unassembled WGS sequence"/>
</dbReference>
<feature type="compositionally biased region" description="Low complexity" evidence="2">
    <location>
        <begin position="1796"/>
        <end position="1809"/>
    </location>
</feature>
<evidence type="ECO:0000313" key="6">
    <source>
        <dbReference type="Proteomes" id="UP000633509"/>
    </source>
</evidence>
<feature type="chain" id="PRO_5047327900" evidence="3">
    <location>
        <begin position="25"/>
        <end position="1982"/>
    </location>
</feature>
<dbReference type="NCBIfam" id="TIGR03696">
    <property type="entry name" value="Rhs_assc_core"/>
    <property type="match status" value="1"/>
</dbReference>
<evidence type="ECO:0000313" key="5">
    <source>
        <dbReference type="EMBL" id="MBE1582857.1"/>
    </source>
</evidence>
<dbReference type="Pfam" id="PF25023">
    <property type="entry name" value="TEN_YD-shell"/>
    <property type="match status" value="1"/>
</dbReference>
<evidence type="ECO:0000256" key="2">
    <source>
        <dbReference type="SAM" id="MobiDB-lite"/>
    </source>
</evidence>
<organism evidence="5 6">
    <name type="scientific">Nonomuraea angiospora</name>
    <dbReference type="NCBI Taxonomy" id="46172"/>
    <lineage>
        <taxon>Bacteria</taxon>
        <taxon>Bacillati</taxon>
        <taxon>Actinomycetota</taxon>
        <taxon>Actinomycetes</taxon>
        <taxon>Streptosporangiales</taxon>
        <taxon>Streptosporangiaceae</taxon>
        <taxon>Nonomuraea</taxon>
    </lineage>
</organism>